<dbReference type="HOGENOM" id="CLU_3161972_0_0_6"/>
<evidence type="ECO:0000313" key="1">
    <source>
        <dbReference type="EMBL" id="EGH49354.1"/>
    </source>
</evidence>
<feature type="non-terminal residue" evidence="1">
    <location>
        <position position="1"/>
    </location>
</feature>
<keyword evidence="2" id="KW-1185">Reference proteome</keyword>
<comment type="caution">
    <text evidence="1">The sequence shown here is derived from an EMBL/GenBank/DDBJ whole genome shotgun (WGS) entry which is preliminary data.</text>
</comment>
<protein>
    <submittedName>
        <fullName evidence="1">Uncharacterized protein</fullName>
    </submittedName>
</protein>
<accession>F3GQK1</accession>
<dbReference type="AlphaFoldDB" id="F3GQK1"/>
<organism evidence="1 2">
    <name type="scientific">Pseudomonas syringae pv. pisi str. 1704B</name>
    <dbReference type="NCBI Taxonomy" id="629263"/>
    <lineage>
        <taxon>Bacteria</taxon>
        <taxon>Pseudomonadati</taxon>
        <taxon>Pseudomonadota</taxon>
        <taxon>Gammaproteobacteria</taxon>
        <taxon>Pseudomonadales</taxon>
        <taxon>Pseudomonadaceae</taxon>
        <taxon>Pseudomonas</taxon>
        <taxon>Pseudomonas syringae</taxon>
    </lineage>
</organism>
<sequence>NGEIVGLRQLLAKGSGTRSIGTPVEMIVPYSGVGMQSGKACDAERRTI</sequence>
<gene>
    <name evidence="1" type="ORF">PSYPI_46100</name>
</gene>
<dbReference type="EMBL" id="AEAI01004165">
    <property type="protein sequence ID" value="EGH49354.1"/>
    <property type="molecule type" value="Genomic_DNA"/>
</dbReference>
<proteinExistence type="predicted"/>
<reference evidence="1 2" key="1">
    <citation type="journal article" date="2011" name="PLoS Pathog.">
        <title>Dynamic evolution of pathogenicity revealed by sequencing and comparative genomics of 19 Pseudomonas syringae isolates.</title>
        <authorList>
            <person name="Baltrus D.A."/>
            <person name="Nishimura M.T."/>
            <person name="Romanchuk A."/>
            <person name="Chang J.H."/>
            <person name="Mukhtar M.S."/>
            <person name="Cherkis K."/>
            <person name="Roach J."/>
            <person name="Grant S.R."/>
            <person name="Jones C.D."/>
            <person name="Dangl J.L."/>
        </authorList>
    </citation>
    <scope>NUCLEOTIDE SEQUENCE [LARGE SCALE GENOMIC DNA]</scope>
    <source>
        <strain evidence="1 2">1704B</strain>
    </source>
</reference>
<name>F3GQK1_PSESJ</name>
<evidence type="ECO:0000313" key="2">
    <source>
        <dbReference type="Proteomes" id="UP000004986"/>
    </source>
</evidence>
<feature type="non-terminal residue" evidence="1">
    <location>
        <position position="48"/>
    </location>
</feature>
<dbReference type="Proteomes" id="UP000004986">
    <property type="component" value="Unassembled WGS sequence"/>
</dbReference>
<dbReference type="BioCyc" id="PSYR629263:G11X0-8505-MONOMER"/>